<dbReference type="RefSeq" id="XP_006564876.1">
    <property type="nucleotide sequence ID" value="XM_006564813.3"/>
</dbReference>
<dbReference type="InterPro" id="IPR043519">
    <property type="entry name" value="NT_sf"/>
</dbReference>
<organism evidence="8">
    <name type="scientific">Apis mellifera</name>
    <name type="common">Honeybee</name>
    <dbReference type="NCBI Taxonomy" id="7460"/>
    <lineage>
        <taxon>Eukaryota</taxon>
        <taxon>Metazoa</taxon>
        <taxon>Ecdysozoa</taxon>
        <taxon>Arthropoda</taxon>
        <taxon>Hexapoda</taxon>
        <taxon>Insecta</taxon>
        <taxon>Pterygota</taxon>
        <taxon>Neoptera</taxon>
        <taxon>Endopterygota</taxon>
        <taxon>Hymenoptera</taxon>
        <taxon>Apocrita</taxon>
        <taxon>Aculeata</taxon>
        <taxon>Apoidea</taxon>
        <taxon>Anthophila</taxon>
        <taxon>Apidae</taxon>
        <taxon>Apis</taxon>
    </lineage>
</organism>
<dbReference type="InterPro" id="IPR054708">
    <property type="entry name" value="MTPAP-like_central"/>
</dbReference>
<evidence type="ECO:0000313" key="8">
    <source>
        <dbReference type="EnsemblMetazoa" id="XP_006564876"/>
    </source>
</evidence>
<accession>A0A8B6Z0G7</accession>
<feature type="domain" description="Poly(A) RNA polymerase mitochondrial-like central palm" evidence="7">
    <location>
        <begin position="173"/>
        <end position="328"/>
    </location>
</feature>
<feature type="domain" description="PAP-associated" evidence="6">
    <location>
        <begin position="410"/>
        <end position="445"/>
    </location>
</feature>
<dbReference type="Pfam" id="PF22600">
    <property type="entry name" value="MTPAP-like_central"/>
    <property type="match status" value="1"/>
</dbReference>
<keyword evidence="5" id="KW-0460">Magnesium</keyword>
<dbReference type="GO" id="GO:1990817">
    <property type="term" value="F:poly(A) RNA polymerase activity"/>
    <property type="evidence" value="ECO:0007669"/>
    <property type="project" value="TreeGrafter"/>
</dbReference>
<evidence type="ECO:0000256" key="2">
    <source>
        <dbReference type="ARBA" id="ARBA00001946"/>
    </source>
</evidence>
<gene>
    <name evidence="10" type="primary">LOC551561</name>
</gene>
<dbReference type="EnsemblMetazoa" id="XM_006564813">
    <property type="protein sequence ID" value="XP_006564876"/>
    <property type="gene ID" value="LOC551561"/>
</dbReference>
<proteinExistence type="predicted"/>
<dbReference type="GO" id="GO:0031123">
    <property type="term" value="P:RNA 3'-end processing"/>
    <property type="evidence" value="ECO:0007669"/>
    <property type="project" value="TreeGrafter"/>
</dbReference>
<accession>A0A7M7GS28</accession>
<comment type="cofactor">
    <cofactor evidence="1">
        <name>Mn(2+)</name>
        <dbReference type="ChEBI" id="CHEBI:29035"/>
    </cofactor>
</comment>
<reference evidence="8" key="1">
    <citation type="submission" date="2021-01" db="UniProtKB">
        <authorList>
            <consortium name="EnsemblMetazoa"/>
        </authorList>
    </citation>
    <scope>IDENTIFICATION</scope>
    <source>
        <strain evidence="8">DH4</strain>
    </source>
</reference>
<dbReference type="CDD" id="cd05402">
    <property type="entry name" value="NT_PAP_TUTase"/>
    <property type="match status" value="1"/>
</dbReference>
<dbReference type="PANTHER" id="PTHR12271">
    <property type="entry name" value="POLY A POLYMERASE CID PAP -RELATED"/>
    <property type="match status" value="1"/>
</dbReference>
<evidence type="ECO:0000256" key="1">
    <source>
        <dbReference type="ARBA" id="ARBA00001936"/>
    </source>
</evidence>
<name>A0A7M7GS28_APIME</name>
<evidence type="ECO:0000313" key="9">
    <source>
        <dbReference type="Proteomes" id="UP000005203"/>
    </source>
</evidence>
<dbReference type="GO" id="GO:0046872">
    <property type="term" value="F:metal ion binding"/>
    <property type="evidence" value="ECO:0007669"/>
    <property type="project" value="UniProtKB-KW"/>
</dbReference>
<dbReference type="SUPFAM" id="SSF81301">
    <property type="entry name" value="Nucleotidyltransferase"/>
    <property type="match status" value="1"/>
</dbReference>
<evidence type="ECO:0000259" key="7">
    <source>
        <dbReference type="Pfam" id="PF22600"/>
    </source>
</evidence>
<dbReference type="PANTHER" id="PTHR12271:SF133">
    <property type="entry name" value="POLY(A) RNA POLYMERASE, MITOCHONDRIAL"/>
    <property type="match status" value="1"/>
</dbReference>
<protein>
    <submittedName>
        <fullName evidence="10">Poly(A) RNA polymerase, mitochondrial isoform X1</fullName>
    </submittedName>
</protein>
<dbReference type="Gene3D" id="1.10.1410.10">
    <property type="match status" value="1"/>
</dbReference>
<dbReference type="Gene3D" id="3.30.460.10">
    <property type="entry name" value="Beta Polymerase, domain 2"/>
    <property type="match status" value="1"/>
</dbReference>
<dbReference type="AlphaFoldDB" id="A0A7M7GS28"/>
<keyword evidence="4" id="KW-0479">Metal-binding</keyword>
<keyword evidence="3" id="KW-0808">Transferase</keyword>
<sequence length="556" mass="65063">MKMALIHRVNINFGFVLNTFYCKCIVNIKRCKTEYNIKSQTNVKYGENITFGDMLKFRQTQAKKSVLIGVPENYIYDMEKYCLKHVNIKKILFYNTETNRCFVLMELMTEKDVEIFRNMASCKINSNAHSVTPLFLYKVRNSSYNKPMTKKSIMFKPPNFDQIKESLKNKNTISEQMIILHHLLKITDLDIRLRFFTAEQISYYLSRLFMNVSVIPFGSSVNGFGQIGCDLDLLCKTDISNIINSSTRKFFYMSQPLHLADRNEQKEFLDAISTIMKICIPGIDNIKKILEARVPIIKFFNQTTNMHCDLSSTNVIALHMSELLYTYGELDWRVKPLICTIRKWARNTNITKDISGQWITNFSLTLLILFYLQIKNILPSLKVIKYHIKNSRRSWSNDWKNSINYNNDSLHNLLYGFFEYYSIFDFKMQAICIKEGKPRVKKDSSPLYIYNPFDESLNVSKNITIFELTRLIDHFRKALQILIETSEKDAIIKLIKINSISSNSIEMDDCKDIEKSTEIDNIEKDSDTFNQKESLNESINKINVNVLETMEKNIIK</sequence>
<evidence type="ECO:0000256" key="4">
    <source>
        <dbReference type="ARBA" id="ARBA00022723"/>
    </source>
</evidence>
<dbReference type="GeneID" id="551561"/>
<dbReference type="Proteomes" id="UP000005203">
    <property type="component" value="Linkage group LG14"/>
</dbReference>
<dbReference type="OrthoDB" id="434989at2759"/>
<dbReference type="SUPFAM" id="SSF81631">
    <property type="entry name" value="PAP/OAS1 substrate-binding domain"/>
    <property type="match status" value="1"/>
</dbReference>
<dbReference type="Pfam" id="PF03828">
    <property type="entry name" value="PAP_assoc"/>
    <property type="match status" value="1"/>
</dbReference>
<reference evidence="10" key="2">
    <citation type="submission" date="2025-04" db="UniProtKB">
        <authorList>
            <consortium name="RefSeq"/>
        </authorList>
    </citation>
    <scope>IDENTIFICATION</scope>
    <source>
        <strain evidence="10">DH4</strain>
        <tissue evidence="10">Whole body</tissue>
    </source>
</reference>
<dbReference type="CTD" id="55149"/>
<evidence type="ECO:0000313" key="10">
    <source>
        <dbReference type="RefSeq" id="XP_006564876.1"/>
    </source>
</evidence>
<evidence type="ECO:0000259" key="6">
    <source>
        <dbReference type="Pfam" id="PF03828"/>
    </source>
</evidence>
<comment type="cofactor">
    <cofactor evidence="2">
        <name>Mg(2+)</name>
        <dbReference type="ChEBI" id="CHEBI:18420"/>
    </cofactor>
</comment>
<evidence type="ECO:0000256" key="3">
    <source>
        <dbReference type="ARBA" id="ARBA00022679"/>
    </source>
</evidence>
<dbReference type="KEGG" id="ame:551561"/>
<keyword evidence="9" id="KW-1185">Reference proteome</keyword>
<evidence type="ECO:0000256" key="5">
    <source>
        <dbReference type="ARBA" id="ARBA00022842"/>
    </source>
</evidence>
<dbReference type="InterPro" id="IPR002058">
    <property type="entry name" value="PAP_assoc"/>
</dbReference>